<organism evidence="1 2">
    <name type="scientific">Pistacia integerrima</name>
    <dbReference type="NCBI Taxonomy" id="434235"/>
    <lineage>
        <taxon>Eukaryota</taxon>
        <taxon>Viridiplantae</taxon>
        <taxon>Streptophyta</taxon>
        <taxon>Embryophyta</taxon>
        <taxon>Tracheophyta</taxon>
        <taxon>Spermatophyta</taxon>
        <taxon>Magnoliopsida</taxon>
        <taxon>eudicotyledons</taxon>
        <taxon>Gunneridae</taxon>
        <taxon>Pentapetalae</taxon>
        <taxon>rosids</taxon>
        <taxon>malvids</taxon>
        <taxon>Sapindales</taxon>
        <taxon>Anacardiaceae</taxon>
        <taxon>Pistacia</taxon>
    </lineage>
</organism>
<protein>
    <submittedName>
        <fullName evidence="1">Uncharacterized protein</fullName>
    </submittedName>
</protein>
<keyword evidence="2" id="KW-1185">Reference proteome</keyword>
<comment type="caution">
    <text evidence="1">The sequence shown here is derived from an EMBL/GenBank/DDBJ whole genome shotgun (WGS) entry which is preliminary data.</text>
</comment>
<dbReference type="EMBL" id="CM047739">
    <property type="protein sequence ID" value="KAJ0043326.1"/>
    <property type="molecule type" value="Genomic_DNA"/>
</dbReference>
<dbReference type="Proteomes" id="UP001163603">
    <property type="component" value="Chromosome 4"/>
</dbReference>
<accession>A0ACC0YY30</accession>
<name>A0ACC0YY30_9ROSI</name>
<gene>
    <name evidence="1" type="ORF">Pint_18382</name>
</gene>
<sequence length="279" mass="30956">MTMTLPLKAISITLLLLAFTLPHFLANARHVEGGFHKYTMEPMKHYRSTFKSGPWKNSHATFYEGHSGTFGGACGYGDVARQGYGMGTAALSKALFNNGQICGACYEIKCSNNPQWCKPGQPSLFVTATNLCPPNLNLPNDNGGWCNPPRTHFDIAYPAFSYIAEYKAGIVPIQYRRVSCQKKGGIRFTITGNPYFNLVSVWNVGGAGDVVSVLVKGDKNLKWTAMKRNWGQKWESDAKMTGESLTFRVKASDGRTSTSWHVVPNNWQFGQTFEGKNFR</sequence>
<evidence type="ECO:0000313" key="1">
    <source>
        <dbReference type="EMBL" id="KAJ0043326.1"/>
    </source>
</evidence>
<evidence type="ECO:0000313" key="2">
    <source>
        <dbReference type="Proteomes" id="UP001163603"/>
    </source>
</evidence>
<reference evidence="2" key="1">
    <citation type="journal article" date="2023" name="G3 (Bethesda)">
        <title>Genome assembly and association tests identify interacting loci associated with vigor, precocity, and sex in interspecific pistachio rootstocks.</title>
        <authorList>
            <person name="Palmer W."/>
            <person name="Jacygrad E."/>
            <person name="Sagayaradj S."/>
            <person name="Cavanaugh K."/>
            <person name="Han R."/>
            <person name="Bertier L."/>
            <person name="Beede B."/>
            <person name="Kafkas S."/>
            <person name="Golino D."/>
            <person name="Preece J."/>
            <person name="Michelmore R."/>
        </authorList>
    </citation>
    <scope>NUCLEOTIDE SEQUENCE [LARGE SCALE GENOMIC DNA]</scope>
</reference>
<proteinExistence type="predicted"/>